<evidence type="ECO:0000256" key="7">
    <source>
        <dbReference type="ARBA" id="ARBA00022958"/>
    </source>
</evidence>
<reference evidence="12 13" key="1">
    <citation type="journal article" date="2013" name="Stand. Genomic Sci.">
        <title>Genomic Encyclopedia of Type Strains, Phase I: The one thousand microbial genomes (KMG-I) project.</title>
        <authorList>
            <person name="Kyrpides N.C."/>
            <person name="Woyke T."/>
            <person name="Eisen J.A."/>
            <person name="Garrity G."/>
            <person name="Lilburn T.G."/>
            <person name="Beck B.J."/>
            <person name="Whitman W.B."/>
            <person name="Hugenholtz P."/>
            <person name="Klenk H.P."/>
        </authorList>
    </citation>
    <scope>NUCLEOTIDE SEQUENCE [LARGE SCALE GENOMIC DNA]</scope>
    <source>
        <strain evidence="12 13">DSM 45044</strain>
    </source>
</reference>
<evidence type="ECO:0000256" key="6">
    <source>
        <dbReference type="ARBA" id="ARBA00022840"/>
    </source>
</evidence>
<keyword evidence="9 11" id="KW-0406">Ion transport</keyword>
<gene>
    <name evidence="11" type="primary">kdpC</name>
    <name evidence="12" type="ORF">LX16_0731</name>
</gene>
<keyword evidence="13" id="KW-1185">Reference proteome</keyword>
<organism evidence="12 13">
    <name type="scientific">Stackebrandtia albiflava</name>
    <dbReference type="NCBI Taxonomy" id="406432"/>
    <lineage>
        <taxon>Bacteria</taxon>
        <taxon>Bacillati</taxon>
        <taxon>Actinomycetota</taxon>
        <taxon>Actinomycetes</taxon>
        <taxon>Glycomycetales</taxon>
        <taxon>Glycomycetaceae</taxon>
        <taxon>Stackebrandtia</taxon>
    </lineage>
</organism>
<evidence type="ECO:0000256" key="8">
    <source>
        <dbReference type="ARBA" id="ARBA00022989"/>
    </source>
</evidence>
<dbReference type="OrthoDB" id="9788285at2"/>
<evidence type="ECO:0000256" key="10">
    <source>
        <dbReference type="ARBA" id="ARBA00023136"/>
    </source>
</evidence>
<keyword evidence="2 11" id="KW-1003">Cell membrane</keyword>
<keyword evidence="10 11" id="KW-0472">Membrane</keyword>
<comment type="subcellular location">
    <subcellularLocation>
        <location evidence="11">Cell membrane</location>
        <topology evidence="11">Single-pass membrane protein</topology>
    </subcellularLocation>
</comment>
<keyword evidence="7 11" id="KW-0630">Potassium</keyword>
<accession>A0A562VAZ5</accession>
<evidence type="ECO:0000256" key="1">
    <source>
        <dbReference type="ARBA" id="ARBA00022448"/>
    </source>
</evidence>
<protein>
    <recommendedName>
        <fullName evidence="11">Potassium-transporting ATPase KdpC subunit</fullName>
    </recommendedName>
    <alternativeName>
        <fullName evidence="11">ATP phosphohydrolase [potassium-transporting] C chain</fullName>
    </alternativeName>
    <alternativeName>
        <fullName evidence="11">Potassium-binding and translocating subunit C</fullName>
    </alternativeName>
    <alternativeName>
        <fullName evidence="11">Potassium-translocating ATPase C chain</fullName>
    </alternativeName>
</protein>
<evidence type="ECO:0000256" key="9">
    <source>
        <dbReference type="ARBA" id="ARBA00023065"/>
    </source>
</evidence>
<sequence length="310" mass="31928">MKRGAFSSHLAALRALLAMTVVLGVAYPLGVTLVAQLPGLRDNAAGSLITDADGEVVGSELIGQSFTDAAGEPIVTYFQSRPSMAADDTGAPYDPTATAASNLGPEHVVDTLPDPELGWEGDENASMSLLTRVCSRSFEVGRLENVDGSRPYCAESGGSAVGAVLGVYHSEGVRGTVTRVVSLNESCDTVTEPFITEYRGVTVECAVYGEDHSGAVPVPVAGDAPADPVVPADAVAASASGLDPHISVEYARLQAPRVAAERGVPEGVVNALIDAHTTGRSLWVLGDPGVNVVTLNLALDRDHPVTSAGR</sequence>
<name>A0A562VAZ5_9ACTN</name>
<evidence type="ECO:0000256" key="11">
    <source>
        <dbReference type="HAMAP-Rule" id="MF_00276"/>
    </source>
</evidence>
<dbReference type="EMBL" id="VLLL01000005">
    <property type="protein sequence ID" value="TWJ15034.1"/>
    <property type="molecule type" value="Genomic_DNA"/>
</dbReference>
<evidence type="ECO:0000256" key="4">
    <source>
        <dbReference type="ARBA" id="ARBA00022692"/>
    </source>
</evidence>
<proteinExistence type="inferred from homology"/>
<comment type="similarity">
    <text evidence="11">Belongs to the KdpC family.</text>
</comment>
<dbReference type="RefSeq" id="WP_147133045.1">
    <property type="nucleotide sequence ID" value="NZ_BAABIJ010000001.1"/>
</dbReference>
<dbReference type="PANTHER" id="PTHR30042:SF2">
    <property type="entry name" value="POTASSIUM-TRANSPORTING ATPASE KDPC SUBUNIT"/>
    <property type="match status" value="1"/>
</dbReference>
<keyword evidence="8 11" id="KW-1133">Transmembrane helix</keyword>
<comment type="caution">
    <text evidence="12">The sequence shown here is derived from an EMBL/GenBank/DDBJ whole genome shotgun (WGS) entry which is preliminary data.</text>
</comment>
<dbReference type="InterPro" id="IPR003820">
    <property type="entry name" value="KdpC"/>
</dbReference>
<evidence type="ECO:0000256" key="5">
    <source>
        <dbReference type="ARBA" id="ARBA00022741"/>
    </source>
</evidence>
<evidence type="ECO:0000256" key="2">
    <source>
        <dbReference type="ARBA" id="ARBA00022475"/>
    </source>
</evidence>
<dbReference type="GO" id="GO:0005886">
    <property type="term" value="C:plasma membrane"/>
    <property type="evidence" value="ECO:0007669"/>
    <property type="project" value="UniProtKB-SubCell"/>
</dbReference>
<dbReference type="Pfam" id="PF02669">
    <property type="entry name" value="KdpC"/>
    <property type="match status" value="2"/>
</dbReference>
<dbReference type="HAMAP" id="MF_00276">
    <property type="entry name" value="KdpC"/>
    <property type="match status" value="1"/>
</dbReference>
<keyword evidence="4 11" id="KW-0812">Transmembrane</keyword>
<dbReference type="GO" id="GO:0005524">
    <property type="term" value="F:ATP binding"/>
    <property type="evidence" value="ECO:0007669"/>
    <property type="project" value="UniProtKB-UniRule"/>
</dbReference>
<dbReference type="GO" id="GO:0008556">
    <property type="term" value="F:P-type potassium transmembrane transporter activity"/>
    <property type="evidence" value="ECO:0007669"/>
    <property type="project" value="InterPro"/>
</dbReference>
<dbReference type="AlphaFoldDB" id="A0A562VAZ5"/>
<keyword evidence="6 11" id="KW-0067">ATP-binding</keyword>
<dbReference type="Proteomes" id="UP000321617">
    <property type="component" value="Unassembled WGS sequence"/>
</dbReference>
<evidence type="ECO:0000313" key="13">
    <source>
        <dbReference type="Proteomes" id="UP000321617"/>
    </source>
</evidence>
<comment type="function">
    <text evidence="11">Part of the high-affinity ATP-driven potassium transport (or Kdp) system, which catalyzes the hydrolysis of ATP coupled with the electrogenic transport of potassium into the cytoplasm. This subunit acts as a catalytic chaperone that increases the ATP-binding affinity of the ATP-hydrolyzing subunit KdpB by the formation of a transient KdpB/KdpC/ATP ternary complex.</text>
</comment>
<keyword evidence="1 11" id="KW-0813">Transport</keyword>
<dbReference type="PANTHER" id="PTHR30042">
    <property type="entry name" value="POTASSIUM-TRANSPORTING ATPASE C CHAIN"/>
    <property type="match status" value="1"/>
</dbReference>
<keyword evidence="3 11" id="KW-0633">Potassium transport</keyword>
<keyword evidence="5 11" id="KW-0547">Nucleotide-binding</keyword>
<evidence type="ECO:0000313" key="12">
    <source>
        <dbReference type="EMBL" id="TWJ15034.1"/>
    </source>
</evidence>
<comment type="subunit">
    <text evidence="11">The system is composed of three essential subunits: KdpA, KdpB and KdpC.</text>
</comment>
<evidence type="ECO:0000256" key="3">
    <source>
        <dbReference type="ARBA" id="ARBA00022538"/>
    </source>
</evidence>